<organism evidence="1 2">
    <name type="scientific">Plakobranchus ocellatus</name>
    <dbReference type="NCBI Taxonomy" id="259542"/>
    <lineage>
        <taxon>Eukaryota</taxon>
        <taxon>Metazoa</taxon>
        <taxon>Spiralia</taxon>
        <taxon>Lophotrochozoa</taxon>
        <taxon>Mollusca</taxon>
        <taxon>Gastropoda</taxon>
        <taxon>Heterobranchia</taxon>
        <taxon>Euthyneura</taxon>
        <taxon>Panpulmonata</taxon>
        <taxon>Sacoglossa</taxon>
        <taxon>Placobranchoidea</taxon>
        <taxon>Plakobranchidae</taxon>
        <taxon>Plakobranchus</taxon>
    </lineage>
</organism>
<gene>
    <name evidence="1" type="ORF">PoB_006455900</name>
</gene>
<dbReference type="Proteomes" id="UP000735302">
    <property type="component" value="Unassembled WGS sequence"/>
</dbReference>
<dbReference type="AlphaFoldDB" id="A0AAV4D1L5"/>
<dbReference type="EMBL" id="BLXT01007308">
    <property type="protein sequence ID" value="GFO38054.1"/>
    <property type="molecule type" value="Genomic_DNA"/>
</dbReference>
<accession>A0AAV4D1L5</accession>
<comment type="caution">
    <text evidence="1">The sequence shown here is derived from an EMBL/GenBank/DDBJ whole genome shotgun (WGS) entry which is preliminary data.</text>
</comment>
<evidence type="ECO:0000313" key="1">
    <source>
        <dbReference type="EMBL" id="GFO38054.1"/>
    </source>
</evidence>
<name>A0AAV4D1L5_9GAST</name>
<sequence>MVAARQTPECFWRPPKLLKSLSGGRRIDSVYAEMTLVRGRTTLNNNNKKIPHNSRVFLAATNLTLESGVRTEYGVRVSLACYTGKLLMCAPCDGLPSPERLSFGDKTGRLEDGRKLCVPLASHAVGRRRGSSAFLQIKGGIHQPGR</sequence>
<evidence type="ECO:0000313" key="2">
    <source>
        <dbReference type="Proteomes" id="UP000735302"/>
    </source>
</evidence>
<reference evidence="1 2" key="1">
    <citation type="journal article" date="2021" name="Elife">
        <title>Chloroplast acquisition without the gene transfer in kleptoplastic sea slugs, Plakobranchus ocellatus.</title>
        <authorList>
            <person name="Maeda T."/>
            <person name="Takahashi S."/>
            <person name="Yoshida T."/>
            <person name="Shimamura S."/>
            <person name="Takaki Y."/>
            <person name="Nagai Y."/>
            <person name="Toyoda A."/>
            <person name="Suzuki Y."/>
            <person name="Arimoto A."/>
            <person name="Ishii H."/>
            <person name="Satoh N."/>
            <person name="Nishiyama T."/>
            <person name="Hasebe M."/>
            <person name="Maruyama T."/>
            <person name="Minagawa J."/>
            <person name="Obokata J."/>
            <person name="Shigenobu S."/>
        </authorList>
    </citation>
    <scope>NUCLEOTIDE SEQUENCE [LARGE SCALE GENOMIC DNA]</scope>
</reference>
<protein>
    <submittedName>
        <fullName evidence="1">G-protein coupled receptor mth</fullName>
    </submittedName>
</protein>
<keyword evidence="2" id="KW-1185">Reference proteome</keyword>
<proteinExistence type="predicted"/>
<keyword evidence="1" id="KW-0675">Receptor</keyword>